<evidence type="ECO:0000256" key="5">
    <source>
        <dbReference type="ARBA" id="ARBA00022670"/>
    </source>
</evidence>
<dbReference type="PANTHER" id="PTHR32194">
    <property type="entry name" value="METALLOPROTEASE TLDD"/>
    <property type="match status" value="1"/>
</dbReference>
<dbReference type="HAMAP" id="MF_00248">
    <property type="entry name" value="HslV"/>
    <property type="match status" value="1"/>
</dbReference>
<evidence type="ECO:0000256" key="10">
    <source>
        <dbReference type="HAMAP-Rule" id="MF_00248"/>
    </source>
</evidence>
<dbReference type="Proteomes" id="UP000177701">
    <property type="component" value="Unassembled WGS sequence"/>
</dbReference>
<comment type="caution">
    <text evidence="11">The sequence shown here is derived from an EMBL/GenBank/DDBJ whole genome shotgun (WGS) entry which is preliminary data.</text>
</comment>
<keyword evidence="5 10" id="KW-0645">Protease</keyword>
<dbReference type="GO" id="GO:0046872">
    <property type="term" value="F:metal ion binding"/>
    <property type="evidence" value="ECO:0007669"/>
    <property type="project" value="UniProtKB-KW"/>
</dbReference>
<protein>
    <recommendedName>
        <fullName evidence="10">ATP-dependent protease subunit HslV</fullName>
        <ecNumber evidence="10">3.4.25.2</ecNumber>
    </recommendedName>
</protein>
<proteinExistence type="inferred from homology"/>
<name>A0A1F5A7S4_9BACT</name>
<dbReference type="EC" id="3.4.25.2" evidence="10"/>
<keyword evidence="8 10" id="KW-0378">Hydrolase</keyword>
<dbReference type="InterPro" id="IPR022281">
    <property type="entry name" value="ATP-dep_Prtase_HsIV_su"/>
</dbReference>
<dbReference type="InterPro" id="IPR029055">
    <property type="entry name" value="Ntn_hydrolases_N"/>
</dbReference>
<dbReference type="NCBIfam" id="TIGR03692">
    <property type="entry name" value="ATP_dep_HslV"/>
    <property type="match status" value="1"/>
</dbReference>
<dbReference type="PROSITE" id="PS51476">
    <property type="entry name" value="PROTEASOME_BETA_2"/>
    <property type="match status" value="1"/>
</dbReference>
<dbReference type="PANTHER" id="PTHR32194:SF0">
    <property type="entry name" value="ATP-DEPENDENT PROTEASE SUBUNIT HSLV"/>
    <property type="match status" value="1"/>
</dbReference>
<evidence type="ECO:0000313" key="11">
    <source>
        <dbReference type="EMBL" id="OGD14206.1"/>
    </source>
</evidence>
<comment type="similarity">
    <text evidence="2 10">Belongs to the peptidase T1B family. HslV subfamily.</text>
</comment>
<keyword evidence="6 10" id="KW-0888">Threonine protease</keyword>
<comment type="subunit">
    <text evidence="10">A double ring-shaped homohexamer of HslV is capped on each side by a ring-shaped HslU homohexamer. The assembly of the HslU/HslV complex is dependent on binding of ATP.</text>
</comment>
<evidence type="ECO:0000256" key="8">
    <source>
        <dbReference type="ARBA" id="ARBA00022801"/>
    </source>
</evidence>
<gene>
    <name evidence="10" type="primary">hslV</name>
    <name evidence="11" type="ORF">A2V47_04645</name>
</gene>
<dbReference type="InterPro" id="IPR001353">
    <property type="entry name" value="Proteasome_sua/b"/>
</dbReference>
<evidence type="ECO:0000256" key="2">
    <source>
        <dbReference type="ARBA" id="ARBA00006053"/>
    </source>
</evidence>
<dbReference type="AlphaFoldDB" id="A0A1F5A7S4"/>
<dbReference type="PIRSF" id="PIRSF039093">
    <property type="entry name" value="HslV"/>
    <property type="match status" value="1"/>
</dbReference>
<keyword evidence="3 10" id="KW-0963">Cytoplasm</keyword>
<comment type="subcellular location">
    <subcellularLocation>
        <location evidence="1 10">Cytoplasm</location>
    </subcellularLocation>
</comment>
<evidence type="ECO:0000313" key="12">
    <source>
        <dbReference type="Proteomes" id="UP000177701"/>
    </source>
</evidence>
<dbReference type="NCBIfam" id="NF003964">
    <property type="entry name" value="PRK05456.1"/>
    <property type="match status" value="1"/>
</dbReference>
<feature type="binding site" evidence="10">
    <location>
        <position position="163"/>
    </location>
    <ligand>
        <name>Na(+)</name>
        <dbReference type="ChEBI" id="CHEBI:29101"/>
    </ligand>
</feature>
<evidence type="ECO:0000256" key="3">
    <source>
        <dbReference type="ARBA" id="ARBA00022490"/>
    </source>
</evidence>
<dbReference type="GO" id="GO:0009376">
    <property type="term" value="C:HslUV protease complex"/>
    <property type="evidence" value="ECO:0007669"/>
    <property type="project" value="UniProtKB-UniRule"/>
</dbReference>
<sequence length="176" mass="19080">MFKGTTILAIKHKGEVAISGDGQISMGNTIMKNNTKKIRKIYDDKVLTGFAGASADAITLFEKFENKIEELHGNLPKAVISLAKEWRTDKILRKLEAILIVADKEHIFIVSGTGDIIEPDDNIAAIGSGGPYALAAAKALVKYSNLSAYEIALESLQIAASICIYTNDKITVEKLK</sequence>
<dbReference type="GO" id="GO:0005839">
    <property type="term" value="C:proteasome core complex"/>
    <property type="evidence" value="ECO:0007669"/>
    <property type="project" value="InterPro"/>
</dbReference>
<accession>A0A1F5A7S4</accession>
<keyword evidence="4 10" id="KW-0021">Allosteric enzyme</keyword>
<reference evidence="11 12" key="1">
    <citation type="journal article" date="2016" name="Nat. Commun.">
        <title>Thousands of microbial genomes shed light on interconnected biogeochemical processes in an aquifer system.</title>
        <authorList>
            <person name="Anantharaman K."/>
            <person name="Brown C.T."/>
            <person name="Hug L.A."/>
            <person name="Sharon I."/>
            <person name="Castelle C.J."/>
            <person name="Probst A.J."/>
            <person name="Thomas B.C."/>
            <person name="Singh A."/>
            <person name="Wilkins M.J."/>
            <person name="Karaoz U."/>
            <person name="Brodie E.L."/>
            <person name="Williams K.H."/>
            <person name="Hubbard S.S."/>
            <person name="Banfield J.F."/>
        </authorList>
    </citation>
    <scope>NUCLEOTIDE SEQUENCE [LARGE SCALE GENOMIC DNA]</scope>
</reference>
<dbReference type="STRING" id="1797291.A2V47_04645"/>
<feature type="active site" evidence="10">
    <location>
        <position position="5"/>
    </location>
</feature>
<comment type="catalytic activity">
    <reaction evidence="10">
        <text>ATP-dependent cleavage of peptide bonds with broad specificity.</text>
        <dbReference type="EC" id="3.4.25.2"/>
    </reaction>
</comment>
<evidence type="ECO:0000256" key="1">
    <source>
        <dbReference type="ARBA" id="ARBA00004496"/>
    </source>
</evidence>
<dbReference type="Gene3D" id="3.60.20.10">
    <property type="entry name" value="Glutamine Phosphoribosylpyrophosphate, subunit 1, domain 1"/>
    <property type="match status" value="1"/>
</dbReference>
<keyword evidence="9 10" id="KW-0915">Sodium</keyword>
<dbReference type="InterPro" id="IPR023333">
    <property type="entry name" value="Proteasome_suB-type"/>
</dbReference>
<evidence type="ECO:0000256" key="4">
    <source>
        <dbReference type="ARBA" id="ARBA00022533"/>
    </source>
</evidence>
<feature type="binding site" evidence="10">
    <location>
        <position position="160"/>
    </location>
    <ligand>
        <name>Na(+)</name>
        <dbReference type="ChEBI" id="CHEBI:29101"/>
    </ligand>
</feature>
<keyword evidence="7 10" id="KW-0479">Metal-binding</keyword>
<dbReference type="GO" id="GO:0004298">
    <property type="term" value="F:threonine-type endopeptidase activity"/>
    <property type="evidence" value="ECO:0007669"/>
    <property type="project" value="UniProtKB-KW"/>
</dbReference>
<dbReference type="Pfam" id="PF00227">
    <property type="entry name" value="Proteasome"/>
    <property type="match status" value="1"/>
</dbReference>
<dbReference type="CDD" id="cd01913">
    <property type="entry name" value="protease_HslV"/>
    <property type="match status" value="1"/>
</dbReference>
<dbReference type="GO" id="GO:0051603">
    <property type="term" value="P:proteolysis involved in protein catabolic process"/>
    <property type="evidence" value="ECO:0007669"/>
    <property type="project" value="InterPro"/>
</dbReference>
<feature type="binding site" evidence="10">
    <location>
        <position position="166"/>
    </location>
    <ligand>
        <name>Na(+)</name>
        <dbReference type="ChEBI" id="CHEBI:29101"/>
    </ligand>
</feature>
<comment type="function">
    <text evidence="10">Protease subunit of a proteasome-like degradation complex believed to be a general protein degrading machinery.</text>
</comment>
<comment type="activity regulation">
    <text evidence="10">Allosterically activated by HslU binding.</text>
</comment>
<dbReference type="SUPFAM" id="SSF56235">
    <property type="entry name" value="N-terminal nucleophile aminohydrolases (Ntn hydrolases)"/>
    <property type="match status" value="1"/>
</dbReference>
<evidence type="ECO:0000256" key="7">
    <source>
        <dbReference type="ARBA" id="ARBA00022723"/>
    </source>
</evidence>
<evidence type="ECO:0000256" key="9">
    <source>
        <dbReference type="ARBA" id="ARBA00023053"/>
    </source>
</evidence>
<evidence type="ECO:0000256" key="6">
    <source>
        <dbReference type="ARBA" id="ARBA00022698"/>
    </source>
</evidence>
<organism evidence="11 12">
    <name type="scientific">Candidatus Sediminicultor quintus</name>
    <dbReference type="NCBI Taxonomy" id="1797291"/>
    <lineage>
        <taxon>Bacteria</taxon>
        <taxon>Pseudomonadati</taxon>
        <taxon>Atribacterota</taxon>
        <taxon>Candidatus Phoenicimicrobiia</taxon>
        <taxon>Candidatus Pheonicimicrobiales</taxon>
        <taxon>Candidatus Phoenicimicrobiaceae</taxon>
        <taxon>Candidatus Sediminicultor</taxon>
    </lineage>
</organism>
<dbReference type="EMBL" id="MEYH01000090">
    <property type="protein sequence ID" value="OGD14206.1"/>
    <property type="molecule type" value="Genomic_DNA"/>
</dbReference>